<evidence type="ECO:0000256" key="4">
    <source>
        <dbReference type="ARBA" id="ARBA00022827"/>
    </source>
</evidence>
<evidence type="ECO:0000256" key="1">
    <source>
        <dbReference type="ARBA" id="ARBA00005855"/>
    </source>
</evidence>
<keyword evidence="6" id="KW-0520">NAD</keyword>
<accession>A0A6S7FJ30</accession>
<evidence type="ECO:0000259" key="7">
    <source>
        <dbReference type="Pfam" id="PF01593"/>
    </source>
</evidence>
<keyword evidence="5" id="KW-0521">NADP</keyword>
<comment type="similarity">
    <text evidence="1">Belongs to the carotenoid/retinoid oxidoreductase family. CrtISO subfamily.</text>
</comment>
<comment type="caution">
    <text evidence="8">The sequence shown here is derived from an EMBL/GenBank/DDBJ whole genome shotgun (WGS) entry which is preliminary data.</text>
</comment>
<evidence type="ECO:0000313" key="8">
    <source>
        <dbReference type="EMBL" id="CAB3979684.1"/>
    </source>
</evidence>
<dbReference type="Proteomes" id="UP001152795">
    <property type="component" value="Unassembled WGS sequence"/>
</dbReference>
<dbReference type="GO" id="GO:0016491">
    <property type="term" value="F:oxidoreductase activity"/>
    <property type="evidence" value="ECO:0007669"/>
    <property type="project" value="InterPro"/>
</dbReference>
<dbReference type="PANTHER" id="PTHR46091:SF3">
    <property type="entry name" value="AMINE OXIDASE DOMAIN-CONTAINING PROTEIN"/>
    <property type="match status" value="1"/>
</dbReference>
<dbReference type="Gene3D" id="3.50.50.60">
    <property type="entry name" value="FAD/NAD(P)-binding domain"/>
    <property type="match status" value="2"/>
</dbReference>
<dbReference type="InterPro" id="IPR002937">
    <property type="entry name" value="Amino_oxidase"/>
</dbReference>
<dbReference type="Pfam" id="PF01593">
    <property type="entry name" value="Amino_oxidase"/>
    <property type="match status" value="1"/>
</dbReference>
<proteinExistence type="inferred from homology"/>
<evidence type="ECO:0000256" key="6">
    <source>
        <dbReference type="ARBA" id="ARBA00023027"/>
    </source>
</evidence>
<feature type="domain" description="Amine oxidase" evidence="7">
    <location>
        <begin position="116"/>
        <end position="511"/>
    </location>
</feature>
<sequence>MIFQYQTVFFTRKYKMSIVLKIVSSVLNLFRVNGEINYVSLALVAGLLSLILVWFAIKKLTSKKGRNPFAQDTRRPPEPLETDLKARDKVLKNGFVAKKVPDNLDVIFIGSGIGSLSCAAMLAKAGKKVLVLEQHDQAGGCCHTFYEKGFEFDTGIHYVGEMVGNTVSKFLVDQLTDGQLQWSPLDPMYDEVVIGSSPEDAKSFPIMSSKEDYKNALLEKFPNEKKAIDKYFDMLQKCSRANVGQVLLKILPRMLCQFLISTGIIYWVTDYFKYSQRSLADVMEELTDNKDLRAILSYCFGDYGTPPKDASFALHATLVHHFMKGGYYPVGGASEIAMRFIPVIEKTGGSVLVRAPVKEILLDEEKGKVRGVRVAKSSGDVDIFAPLVVSGAGVYNTFEKLLPHPVEEKTSMLSSVRHGCGGISVYVGFNLSNDELEVVKGRNRWIFSNNELDQSFEEYRNMSVESVGEQDIPLLFLSFPSTKDPTWDDRFPGKSTCEVVSLASYDWFAKWKDGKVMHRGEDYEEIKQRIGKRMWEQVCRFHPNLKDKVEYFDVGSPLSNQYYIAASRGELYGADHNVDRFFPQSVFNLRADTSIKGLYLTGQDIFCCGFSGGLYGGVISACTILRRNLINDLLALRKQCKKQH</sequence>
<dbReference type="EMBL" id="CACRXK020000219">
    <property type="protein sequence ID" value="CAB3979684.1"/>
    <property type="molecule type" value="Genomic_DNA"/>
</dbReference>
<dbReference type="InterPro" id="IPR052206">
    <property type="entry name" value="Retinol_saturase"/>
</dbReference>
<dbReference type="OrthoDB" id="38045at2759"/>
<evidence type="ECO:0000256" key="2">
    <source>
        <dbReference type="ARBA" id="ARBA00022630"/>
    </source>
</evidence>
<reference evidence="8" key="1">
    <citation type="submission" date="2020-04" db="EMBL/GenBank/DDBJ databases">
        <authorList>
            <person name="Alioto T."/>
            <person name="Alioto T."/>
            <person name="Gomez Garrido J."/>
        </authorList>
    </citation>
    <scope>NUCLEOTIDE SEQUENCE</scope>
    <source>
        <strain evidence="8">A484AB</strain>
    </source>
</reference>
<dbReference type="PANTHER" id="PTHR46091">
    <property type="entry name" value="BLR7054 PROTEIN"/>
    <property type="match status" value="1"/>
</dbReference>
<dbReference type="InterPro" id="IPR036188">
    <property type="entry name" value="FAD/NAD-bd_sf"/>
</dbReference>
<gene>
    <name evidence="8" type="ORF">PACLA_8A040004</name>
</gene>
<name>A0A6S7FJ30_PARCT</name>
<dbReference type="AlphaFoldDB" id="A0A6S7FJ30"/>
<keyword evidence="9" id="KW-1185">Reference proteome</keyword>
<evidence type="ECO:0000256" key="3">
    <source>
        <dbReference type="ARBA" id="ARBA00022729"/>
    </source>
</evidence>
<keyword evidence="4" id="KW-0274">FAD</keyword>
<keyword evidence="3" id="KW-0732">Signal</keyword>
<evidence type="ECO:0000313" key="9">
    <source>
        <dbReference type="Proteomes" id="UP001152795"/>
    </source>
</evidence>
<evidence type="ECO:0000256" key="5">
    <source>
        <dbReference type="ARBA" id="ARBA00022857"/>
    </source>
</evidence>
<dbReference type="SUPFAM" id="SSF51905">
    <property type="entry name" value="FAD/NAD(P)-binding domain"/>
    <property type="match status" value="1"/>
</dbReference>
<keyword evidence="2" id="KW-0285">Flavoprotein</keyword>
<protein>
    <submittedName>
        <fullName evidence="8">All-trans-retinol 13,14-reductase</fullName>
    </submittedName>
</protein>
<organism evidence="8 9">
    <name type="scientific">Paramuricea clavata</name>
    <name type="common">Red gorgonian</name>
    <name type="synonym">Violescent sea-whip</name>
    <dbReference type="NCBI Taxonomy" id="317549"/>
    <lineage>
        <taxon>Eukaryota</taxon>
        <taxon>Metazoa</taxon>
        <taxon>Cnidaria</taxon>
        <taxon>Anthozoa</taxon>
        <taxon>Octocorallia</taxon>
        <taxon>Malacalcyonacea</taxon>
        <taxon>Plexauridae</taxon>
        <taxon>Paramuricea</taxon>
    </lineage>
</organism>